<dbReference type="InterPro" id="IPR035901">
    <property type="entry name" value="GIY-YIG_endonuc_sf"/>
</dbReference>
<evidence type="ECO:0000259" key="1">
    <source>
        <dbReference type="Pfam" id="PF01541"/>
    </source>
</evidence>
<dbReference type="KEGG" id="vg:40525487"/>
<reference evidence="2" key="1">
    <citation type="submission" date="2012-10" db="EMBL/GenBank/DDBJ databases">
        <title>Towards defining the chloroviruses: a genomic journey through a genus of large DNA viruses.</title>
        <authorList>
            <person name="Jeanniard A."/>
            <person name="Dunigan D.D."/>
            <person name="Gurnon J.R."/>
            <person name="Agarkova I."/>
            <person name="Kang M."/>
            <person name="Vitek J."/>
            <person name="Duncan G."/>
            <person name="McClung O.W."/>
            <person name="Larsen M."/>
            <person name="Claverie J.-M."/>
            <person name="Van Etten J.L."/>
            <person name="Blanc G."/>
        </authorList>
    </citation>
    <scope>NUCLEOTIDE SEQUENCE</scope>
</reference>
<dbReference type="SUPFAM" id="SSF82771">
    <property type="entry name" value="GIY-YIG endonuclease"/>
    <property type="match status" value="1"/>
</dbReference>
<evidence type="ECO:0000313" key="2">
    <source>
        <dbReference type="EMBL" id="AGE58623.1"/>
    </source>
</evidence>
<protein>
    <submittedName>
        <fullName evidence="2">GIY-YIG catalytic domain-containing endonuclease</fullName>
    </submittedName>
</protein>
<dbReference type="RefSeq" id="YP_009665268.1">
    <property type="nucleotide sequence ID" value="NC_043235.1"/>
</dbReference>
<gene>
    <name evidence="2" type="primary">NYs-1_170R</name>
    <name evidence="2" type="ORF">PBCVNYs1_170R</name>
</gene>
<keyword evidence="2" id="KW-0540">Nuclease</keyword>
<dbReference type="GeneID" id="40525487"/>
<dbReference type="InterPro" id="IPR000305">
    <property type="entry name" value="GIY-YIG_endonuc"/>
</dbReference>
<dbReference type="EMBL" id="JX997183">
    <property type="protein sequence ID" value="AGE58623.1"/>
    <property type="molecule type" value="Genomic_DNA"/>
</dbReference>
<dbReference type="Gene3D" id="3.40.1440.10">
    <property type="entry name" value="GIY-YIG endonuclease"/>
    <property type="match status" value="1"/>
</dbReference>
<feature type="domain" description="GIY-YIG" evidence="1">
    <location>
        <begin position="25"/>
        <end position="108"/>
    </location>
</feature>
<keyword evidence="2" id="KW-0255">Endonuclease</keyword>
<sequence length="417" mass="48992">MANYLVYALFIESQYLYMSDEKELVFEYESNKNKYLYIGYTNNFTKRMWTHSKNTENEEYTSSKKLYNCIRKYGFDTFKKVILRDKLTREEAKDEEILRIAKYNSFKNGLNSTKGGDGGATHSGSEHASSYPIKLLNLTSKEELFFDWVGEAAEYIDTDPHNIYQIFRDTNSSRQTFSKKHNAWFTAKKTTDDTEWMYDMLPITEEIKRSIIMLNIDTCESLKFTGIVDAANHFNIFAGRISGVLAESSHHKQVYIDKDRYDVQYDPPERPWNYDILPKEYPIIGFDQDYTNENPIFRFDSATDASDKTGIQQSHISDCARHNRWHAGKLNGKQIRWEFENIDKRNAQKERPKMIGAVYYINDDGHKILFTTMKRASEETCGKHRPRTHHLYIKASAESHPDFKIPCKNGLIWYYDK</sequence>
<organism evidence="2">
    <name type="scientific">Paramecium bursaria Chlorella virus NYs1</name>
    <dbReference type="NCBI Taxonomy" id="83442"/>
    <lineage>
        <taxon>Viruses</taxon>
        <taxon>Varidnaviria</taxon>
        <taxon>Bamfordvirae</taxon>
        <taxon>Nucleocytoviricota</taxon>
        <taxon>Megaviricetes</taxon>
        <taxon>Algavirales</taxon>
        <taxon>Phycodnaviridae</taxon>
        <taxon>Chlorovirus</taxon>
        <taxon>Chlorovirus newyorkense</taxon>
    </lineage>
</organism>
<keyword evidence="2" id="KW-0378">Hydrolase</keyword>
<dbReference type="GO" id="GO:0004519">
    <property type="term" value="F:endonuclease activity"/>
    <property type="evidence" value="ECO:0007669"/>
    <property type="project" value="UniProtKB-KW"/>
</dbReference>
<proteinExistence type="predicted"/>
<dbReference type="Pfam" id="PF01541">
    <property type="entry name" value="GIY-YIG"/>
    <property type="match status" value="1"/>
</dbReference>
<name>M1HH69_9PHYC</name>
<accession>M1HH69</accession>